<evidence type="ECO:0000259" key="7">
    <source>
        <dbReference type="Pfam" id="PF08281"/>
    </source>
</evidence>
<dbReference type="Gene3D" id="1.10.10.10">
    <property type="entry name" value="Winged helix-like DNA-binding domain superfamily/Winged helix DNA-binding domain"/>
    <property type="match status" value="1"/>
</dbReference>
<proteinExistence type="inferred from homology"/>
<dbReference type="SUPFAM" id="SSF88946">
    <property type="entry name" value="Sigma2 domain of RNA polymerase sigma factors"/>
    <property type="match status" value="1"/>
</dbReference>
<evidence type="ECO:0000256" key="2">
    <source>
        <dbReference type="ARBA" id="ARBA00023015"/>
    </source>
</evidence>
<protein>
    <recommendedName>
        <fullName evidence="10">RNA polymerase sigma factor</fullName>
    </recommendedName>
</protein>
<evidence type="ECO:0000259" key="6">
    <source>
        <dbReference type="Pfam" id="PF04542"/>
    </source>
</evidence>
<dbReference type="PANTHER" id="PTHR43133">
    <property type="entry name" value="RNA POLYMERASE ECF-TYPE SIGMA FACTO"/>
    <property type="match status" value="1"/>
</dbReference>
<keyword evidence="3" id="KW-0731">Sigma factor</keyword>
<evidence type="ECO:0000313" key="9">
    <source>
        <dbReference type="Proteomes" id="UP000177507"/>
    </source>
</evidence>
<dbReference type="Pfam" id="PF08281">
    <property type="entry name" value="Sigma70_r4_2"/>
    <property type="match status" value="1"/>
</dbReference>
<accession>A0A1F8EVC2</accession>
<dbReference type="InterPro" id="IPR039425">
    <property type="entry name" value="RNA_pol_sigma-70-like"/>
</dbReference>
<dbReference type="InterPro" id="IPR014284">
    <property type="entry name" value="RNA_pol_sigma-70_dom"/>
</dbReference>
<name>A0A1F8EVC2_9BACT</name>
<dbReference type="GO" id="GO:0006352">
    <property type="term" value="P:DNA-templated transcription initiation"/>
    <property type="evidence" value="ECO:0007669"/>
    <property type="project" value="InterPro"/>
</dbReference>
<dbReference type="InterPro" id="IPR007627">
    <property type="entry name" value="RNA_pol_sigma70_r2"/>
</dbReference>
<evidence type="ECO:0000256" key="5">
    <source>
        <dbReference type="ARBA" id="ARBA00023163"/>
    </source>
</evidence>
<dbReference type="PANTHER" id="PTHR43133:SF8">
    <property type="entry name" value="RNA POLYMERASE SIGMA FACTOR HI_1459-RELATED"/>
    <property type="match status" value="1"/>
</dbReference>
<evidence type="ECO:0000256" key="3">
    <source>
        <dbReference type="ARBA" id="ARBA00023082"/>
    </source>
</evidence>
<feature type="domain" description="RNA polymerase sigma-70 region 2" evidence="6">
    <location>
        <begin position="33"/>
        <end position="99"/>
    </location>
</feature>
<evidence type="ECO:0008006" key="10">
    <source>
        <dbReference type="Google" id="ProtNLM"/>
    </source>
</evidence>
<evidence type="ECO:0000313" key="8">
    <source>
        <dbReference type="EMBL" id="OGN04802.1"/>
    </source>
</evidence>
<dbReference type="InterPro" id="IPR013249">
    <property type="entry name" value="RNA_pol_sigma70_r4_t2"/>
</dbReference>
<feature type="domain" description="RNA polymerase sigma factor 70 region 4 type 2" evidence="7">
    <location>
        <begin position="147"/>
        <end position="194"/>
    </location>
</feature>
<evidence type="ECO:0000256" key="1">
    <source>
        <dbReference type="ARBA" id="ARBA00010641"/>
    </source>
</evidence>
<dbReference type="EMBL" id="MGJI01000017">
    <property type="protein sequence ID" value="OGN04802.1"/>
    <property type="molecule type" value="Genomic_DNA"/>
</dbReference>
<evidence type="ECO:0000256" key="4">
    <source>
        <dbReference type="ARBA" id="ARBA00023125"/>
    </source>
</evidence>
<dbReference type="STRING" id="1802668.A2831_02075"/>
<dbReference type="AlphaFoldDB" id="A0A1F8EVC2"/>
<keyword evidence="5" id="KW-0804">Transcription</keyword>
<dbReference type="Pfam" id="PF04542">
    <property type="entry name" value="Sigma70_r2"/>
    <property type="match status" value="1"/>
</dbReference>
<dbReference type="GO" id="GO:0003677">
    <property type="term" value="F:DNA binding"/>
    <property type="evidence" value="ECO:0007669"/>
    <property type="project" value="UniProtKB-KW"/>
</dbReference>
<keyword evidence="2" id="KW-0805">Transcription regulation</keyword>
<dbReference type="InterPro" id="IPR013325">
    <property type="entry name" value="RNA_pol_sigma_r2"/>
</dbReference>
<dbReference type="Proteomes" id="UP000177507">
    <property type="component" value="Unassembled WGS sequence"/>
</dbReference>
<reference evidence="8 9" key="1">
    <citation type="journal article" date="2016" name="Nat. Commun.">
        <title>Thousands of microbial genomes shed light on interconnected biogeochemical processes in an aquifer system.</title>
        <authorList>
            <person name="Anantharaman K."/>
            <person name="Brown C.T."/>
            <person name="Hug L.A."/>
            <person name="Sharon I."/>
            <person name="Castelle C.J."/>
            <person name="Probst A.J."/>
            <person name="Thomas B.C."/>
            <person name="Singh A."/>
            <person name="Wilkins M.J."/>
            <person name="Karaoz U."/>
            <person name="Brodie E.L."/>
            <person name="Williams K.H."/>
            <person name="Hubbard S.S."/>
            <person name="Banfield J.F."/>
        </authorList>
    </citation>
    <scope>NUCLEOTIDE SEQUENCE [LARGE SCALE GENOMIC DNA]</scope>
</reference>
<gene>
    <name evidence="8" type="ORF">A2831_02075</name>
</gene>
<comment type="caution">
    <text evidence="8">The sequence shown here is derived from an EMBL/GenBank/DDBJ whole genome shotgun (WGS) entry which is preliminary data.</text>
</comment>
<dbReference type="SUPFAM" id="SSF88659">
    <property type="entry name" value="Sigma3 and sigma4 domains of RNA polymerase sigma factors"/>
    <property type="match status" value="1"/>
</dbReference>
<dbReference type="InterPro" id="IPR036388">
    <property type="entry name" value="WH-like_DNA-bd_sf"/>
</dbReference>
<sequence length="219" mass="25004">MSKSNGLGYGNIPEAEIVCLCKCGDELAFEEIVKKLRLFVREVASRILYAQNREDIEDVVQNVFIKVYSNIRNFNQRSKLKTWVYRITVNECGDFLRKQMVRKIVIYESSLAAADNLERSGRPSLSCIDFAADSGTANDLQSELKNYLGRLLSVLSEEDRQLLILKEVCGHSIKELVELTGVNSENVIKLKLYRIRLFLRKRAEVLRRRSLRAVASASP</sequence>
<dbReference type="NCBIfam" id="TIGR02937">
    <property type="entry name" value="sigma70-ECF"/>
    <property type="match status" value="1"/>
</dbReference>
<organism evidence="8 9">
    <name type="scientific">Candidatus Yanofskybacteria bacterium RIFCSPHIGHO2_01_FULL_44_17</name>
    <dbReference type="NCBI Taxonomy" id="1802668"/>
    <lineage>
        <taxon>Bacteria</taxon>
        <taxon>Candidatus Yanofskyibacteriota</taxon>
    </lineage>
</organism>
<dbReference type="Gene3D" id="1.10.1740.10">
    <property type="match status" value="1"/>
</dbReference>
<keyword evidence="4" id="KW-0238">DNA-binding</keyword>
<comment type="similarity">
    <text evidence="1">Belongs to the sigma-70 factor family. ECF subfamily.</text>
</comment>
<dbReference type="GO" id="GO:0016987">
    <property type="term" value="F:sigma factor activity"/>
    <property type="evidence" value="ECO:0007669"/>
    <property type="project" value="UniProtKB-KW"/>
</dbReference>
<dbReference type="InterPro" id="IPR013324">
    <property type="entry name" value="RNA_pol_sigma_r3/r4-like"/>
</dbReference>